<dbReference type="InterPro" id="IPR027795">
    <property type="entry name" value="CASTOR_ACT_dom"/>
</dbReference>
<dbReference type="InterPro" id="IPR016540">
    <property type="entry name" value="UCP008459"/>
</dbReference>
<comment type="caution">
    <text evidence="2">The sequence shown here is derived from an EMBL/GenBank/DDBJ whole genome shotgun (WGS) entry which is preliminary data.</text>
</comment>
<dbReference type="Pfam" id="PF13840">
    <property type="entry name" value="ACT_7"/>
    <property type="match status" value="1"/>
</dbReference>
<evidence type="ECO:0000313" key="2">
    <source>
        <dbReference type="EMBL" id="KAG2180485.1"/>
    </source>
</evidence>
<dbReference type="InterPro" id="IPR051719">
    <property type="entry name" value="CASTOR_mTORC1"/>
</dbReference>
<dbReference type="GO" id="GO:0046394">
    <property type="term" value="P:carboxylic acid biosynthetic process"/>
    <property type="evidence" value="ECO:0007669"/>
    <property type="project" value="UniProtKB-ARBA"/>
</dbReference>
<organism evidence="2 3">
    <name type="scientific">Umbelopsis vinacea</name>
    <dbReference type="NCBI Taxonomy" id="44442"/>
    <lineage>
        <taxon>Eukaryota</taxon>
        <taxon>Fungi</taxon>
        <taxon>Fungi incertae sedis</taxon>
        <taxon>Mucoromycota</taxon>
        <taxon>Mucoromycotina</taxon>
        <taxon>Umbelopsidomycetes</taxon>
        <taxon>Umbelopsidales</taxon>
        <taxon>Umbelopsidaceae</taxon>
        <taxon>Umbelopsis</taxon>
    </lineage>
</organism>
<gene>
    <name evidence="2" type="ORF">INT44_003489</name>
</gene>
<name>A0A8H7UEY2_9FUNG</name>
<evidence type="ECO:0000313" key="3">
    <source>
        <dbReference type="Proteomes" id="UP000612746"/>
    </source>
</evidence>
<dbReference type="PIRSF" id="PIRSF008459">
    <property type="entry name" value="UCP008459"/>
    <property type="match status" value="1"/>
</dbReference>
<keyword evidence="3" id="KW-1185">Reference proteome</keyword>
<proteinExistence type="predicted"/>
<evidence type="ECO:0000259" key="1">
    <source>
        <dbReference type="Pfam" id="PF13840"/>
    </source>
</evidence>
<dbReference type="GO" id="GO:0006520">
    <property type="term" value="P:amino acid metabolic process"/>
    <property type="evidence" value="ECO:0007669"/>
    <property type="project" value="UniProtKB-ARBA"/>
</dbReference>
<dbReference type="Gene3D" id="3.30.2130.10">
    <property type="entry name" value="VC0802-like"/>
    <property type="match status" value="1"/>
</dbReference>
<dbReference type="EMBL" id="JAEPRA010000009">
    <property type="protein sequence ID" value="KAG2180485.1"/>
    <property type="molecule type" value="Genomic_DNA"/>
</dbReference>
<reference evidence="2" key="1">
    <citation type="submission" date="2020-12" db="EMBL/GenBank/DDBJ databases">
        <title>Metabolic potential, ecology and presence of endohyphal bacteria is reflected in genomic diversity of Mucoromycotina.</title>
        <authorList>
            <person name="Muszewska A."/>
            <person name="Okrasinska A."/>
            <person name="Steczkiewicz K."/>
            <person name="Drgas O."/>
            <person name="Orlowska M."/>
            <person name="Perlinska-Lenart U."/>
            <person name="Aleksandrzak-Piekarczyk T."/>
            <person name="Szatraj K."/>
            <person name="Zielenkiewicz U."/>
            <person name="Pilsyk S."/>
            <person name="Malc E."/>
            <person name="Mieczkowski P."/>
            <person name="Kruszewska J.S."/>
            <person name="Biernat P."/>
            <person name="Pawlowska J."/>
        </authorList>
    </citation>
    <scope>NUCLEOTIDE SEQUENCE</scope>
    <source>
        <strain evidence="2">WA0000051536</strain>
    </source>
</reference>
<accession>A0A8H7UEY2</accession>
<dbReference type="PANTHER" id="PTHR31131">
    <property type="entry name" value="CHROMOSOME 1, WHOLE GENOME SHOTGUN SEQUENCE"/>
    <property type="match status" value="1"/>
</dbReference>
<dbReference type="AlphaFoldDB" id="A0A8H7UEY2"/>
<dbReference type="PANTHER" id="PTHR31131:SF6">
    <property type="entry name" value="CASTOR ACT DOMAIN-CONTAINING PROTEIN"/>
    <property type="match status" value="1"/>
</dbReference>
<dbReference type="OrthoDB" id="58529at2759"/>
<feature type="domain" description="CASTOR ACT" evidence="1">
    <location>
        <begin position="62"/>
        <end position="121"/>
    </location>
</feature>
<dbReference type="Proteomes" id="UP000612746">
    <property type="component" value="Unassembled WGS sequence"/>
</dbReference>
<protein>
    <recommendedName>
        <fullName evidence="1">CASTOR ACT domain-containing protein</fullName>
    </recommendedName>
</protein>
<sequence length="137" mass="15599">MSQNTINLILLKDEFTLYQFPKNTKVPASVLEQDWFTVSKTTDELSIILPSQVPLEGATKKDDQWRCFKVDAQMEFELVGILVRIVTPLKDNKISVFAVSTYDTDYVLVKSDHIEKAYKILGEEPNMNVREGGSVLQ</sequence>
<dbReference type="InterPro" id="IPR045865">
    <property type="entry name" value="ACT-like_dom_sf"/>
</dbReference>
<dbReference type="SUPFAM" id="SSF55021">
    <property type="entry name" value="ACT-like"/>
    <property type="match status" value="2"/>
</dbReference>